<protein>
    <submittedName>
        <fullName evidence="2">Uncharacterized protein</fullName>
    </submittedName>
</protein>
<evidence type="ECO:0000313" key="2">
    <source>
        <dbReference type="EMBL" id="POW00363.1"/>
    </source>
</evidence>
<proteinExistence type="predicted"/>
<gene>
    <name evidence="2" type="ORF">PSTT_13173</name>
</gene>
<sequence>MKLVSPPARTMYFTRQRTKFFISCYFQAAYYIQSACYIQNVLAVPWERSADEIGEAMHVDGAGAQPWSERDFPDHALPGWTAEIQDTQALGKIQTGLDFEGSVEAKQSIPLDLHVLVATLQVAHTSLLTRPTNGGERTKISTGAARDLQGDDTSKESKIETLSEKDRSGTSFGACLGVIKICWTTATHSQGATNISERPIIVQMERQSRDVRCAPSLPSRQSILKKSKTMDTGVEKMMEKLSIKSPSFKGMGSRTRVVKSNLPHRVSKVPKSSSRSPLAERIAPISLTPGTLSGDPLNEVMDRVAREKLASLHDLLDKIMPLEKAREKAGTYSDHYASLQLQRLVFRTVQFMHTHELISSKHLEEFFSMKDTLLLATMNVAHSFSVSWLSNFRQSESPFFGFWYSEDFARFVERFVDEDEGRQDCIDCHHPSLGFRPAPSLTSPMLPTRQPTQFICTVNLQQSGSRKVQDVAPCSLPAYHSFPCGRHSIHSNITDTNSSLGMHVDGAEAGPWSDRYFSDHVLPDRAPGMQDSQTLRRTQTGLGLGGSVEGIQGRLTEEKELQFLREQLTTYIEAIRPKNPKSKLFQKKIDTNEPMESASDLLQYAEQLQVIHKSIPTSPKDRLLLKWTDNPVVFDGREPPSPPVPTRESTLEKFKTMDTLVERMMGTLSIKIPSFKGIGSRTRAAKADPLQEVSEVPKSSSRSPLAERIAPIPPHARNINYGYGCSRKTSKPTWSVGRNHAPRKGAEEDWYKRRVLRISSAPASFFAMKDTASLATINVYRSCTASRRSLFRYSELRLLGFCYSNDFADFVDEGVQHSFLVRSRLTQETTAANILFFLLESLTKSGTAIEMIIPKDDLERFQRAALLLASCDP</sequence>
<name>A0A2S4UST8_9BASI</name>
<dbReference type="Proteomes" id="UP000239156">
    <property type="component" value="Unassembled WGS sequence"/>
</dbReference>
<organism evidence="2 3">
    <name type="scientific">Puccinia striiformis</name>
    <dbReference type="NCBI Taxonomy" id="27350"/>
    <lineage>
        <taxon>Eukaryota</taxon>
        <taxon>Fungi</taxon>
        <taxon>Dikarya</taxon>
        <taxon>Basidiomycota</taxon>
        <taxon>Pucciniomycotina</taxon>
        <taxon>Pucciniomycetes</taxon>
        <taxon>Pucciniales</taxon>
        <taxon>Pucciniaceae</taxon>
        <taxon>Puccinia</taxon>
    </lineage>
</organism>
<evidence type="ECO:0000256" key="1">
    <source>
        <dbReference type="SAM" id="MobiDB-lite"/>
    </source>
</evidence>
<dbReference type="VEuPathDB" id="FungiDB:PSHT_00347"/>
<evidence type="ECO:0000313" key="3">
    <source>
        <dbReference type="Proteomes" id="UP000239156"/>
    </source>
</evidence>
<dbReference type="AlphaFoldDB" id="A0A2S4UST8"/>
<feature type="region of interest" description="Disordered" evidence="1">
    <location>
        <begin position="129"/>
        <end position="164"/>
    </location>
</feature>
<feature type="compositionally biased region" description="Basic and acidic residues" evidence="1">
    <location>
        <begin position="148"/>
        <end position="164"/>
    </location>
</feature>
<accession>A0A2S4UST8</accession>
<comment type="caution">
    <text evidence="2">The sequence shown here is derived from an EMBL/GenBank/DDBJ whole genome shotgun (WGS) entry which is preliminary data.</text>
</comment>
<dbReference type="EMBL" id="PKSL01000180">
    <property type="protein sequence ID" value="POW00363.1"/>
    <property type="molecule type" value="Genomic_DNA"/>
</dbReference>
<keyword evidence="3" id="KW-1185">Reference proteome</keyword>
<feature type="region of interest" description="Disordered" evidence="1">
    <location>
        <begin position="686"/>
        <end position="705"/>
    </location>
</feature>
<reference evidence="2" key="1">
    <citation type="submission" date="2017-12" db="EMBL/GenBank/DDBJ databases">
        <title>Gene loss provides genomic basis for host adaptation in cereal stripe rust fungi.</title>
        <authorList>
            <person name="Xia C."/>
        </authorList>
    </citation>
    <scope>NUCLEOTIDE SEQUENCE [LARGE SCALE GENOMIC DNA]</scope>
    <source>
        <strain evidence="2">93-210</strain>
    </source>
</reference>
<dbReference type="VEuPathDB" id="FungiDB:PSTT_13173"/>